<organism evidence="3 4">
    <name type="scientific">Stentor coeruleus</name>
    <dbReference type="NCBI Taxonomy" id="5963"/>
    <lineage>
        <taxon>Eukaryota</taxon>
        <taxon>Sar</taxon>
        <taxon>Alveolata</taxon>
        <taxon>Ciliophora</taxon>
        <taxon>Postciliodesmatophora</taxon>
        <taxon>Heterotrichea</taxon>
        <taxon>Heterotrichida</taxon>
        <taxon>Stentoridae</taxon>
        <taxon>Stentor</taxon>
    </lineage>
</organism>
<dbReference type="PANTHER" id="PTHR31854">
    <property type="entry name" value="TUBULIN POLYGLUTAMYLASE COMPLEX SUBUNIT 2"/>
    <property type="match status" value="1"/>
</dbReference>
<dbReference type="Pfam" id="PF09346">
    <property type="entry name" value="SMI1_KNR4"/>
    <property type="match status" value="1"/>
</dbReference>
<evidence type="ECO:0000313" key="3">
    <source>
        <dbReference type="EMBL" id="OMJ70431.1"/>
    </source>
</evidence>
<dbReference type="InterPro" id="IPR037883">
    <property type="entry name" value="Knr4/Smi1-like_sf"/>
</dbReference>
<keyword evidence="4" id="KW-1185">Reference proteome</keyword>
<evidence type="ECO:0000256" key="1">
    <source>
        <dbReference type="SAM" id="MobiDB-lite"/>
    </source>
</evidence>
<evidence type="ECO:0000259" key="2">
    <source>
        <dbReference type="SMART" id="SM00860"/>
    </source>
</evidence>
<dbReference type="PANTHER" id="PTHR31854:SF2">
    <property type="entry name" value="TUBULIN POLYGLUTAMYLASE COMPLEX SUBUNIT 2"/>
    <property type="match status" value="1"/>
</dbReference>
<accession>A0A1R2B0Z0</accession>
<sequence>MNKQSVLEIFEQISDKVISFLQNHPGVTEVEFNERHGVLDSQLQTWEDENFPYKLPEDMKSFLLISDGLLLQWKIKMNQMTKPLGQMHFNSLKDITAFKLGNYSLRRLGEDPVDTSLEDIKVFDIDKKVLNGRLGLVFRSSNAKPQIYFQDLSGDWFFIANSFTDYFRLMVMHLGLPNWQYAFTDVGLDTTSQQWFRFLSPERLAIDIKSRKKQVKKAKRQKKETKKDKALIQGIKRRKNATGFYSQLPDEKTHKKKRTRKTKKVKTASKK</sequence>
<name>A0A1R2B0Z0_9CILI</name>
<dbReference type="EMBL" id="MPUH01001088">
    <property type="protein sequence ID" value="OMJ70431.1"/>
    <property type="molecule type" value="Genomic_DNA"/>
</dbReference>
<dbReference type="AlphaFoldDB" id="A0A1R2B0Z0"/>
<feature type="compositionally biased region" description="Basic residues" evidence="1">
    <location>
        <begin position="254"/>
        <end position="271"/>
    </location>
</feature>
<reference evidence="3 4" key="1">
    <citation type="submission" date="2016-11" db="EMBL/GenBank/DDBJ databases">
        <title>The macronuclear genome of Stentor coeruleus: a giant cell with tiny introns.</title>
        <authorList>
            <person name="Slabodnick M."/>
            <person name="Ruby J.G."/>
            <person name="Reiff S.B."/>
            <person name="Swart E.C."/>
            <person name="Gosai S."/>
            <person name="Prabakaran S."/>
            <person name="Witkowska E."/>
            <person name="Larue G.E."/>
            <person name="Fisher S."/>
            <person name="Freeman R.M."/>
            <person name="Gunawardena J."/>
            <person name="Chu W."/>
            <person name="Stover N.A."/>
            <person name="Gregory B.D."/>
            <person name="Nowacki M."/>
            <person name="Derisi J."/>
            <person name="Roy S.W."/>
            <person name="Marshall W.F."/>
            <person name="Sood P."/>
        </authorList>
    </citation>
    <scope>NUCLEOTIDE SEQUENCE [LARGE SCALE GENOMIC DNA]</scope>
    <source>
        <strain evidence="3">WM001</strain>
    </source>
</reference>
<feature type="domain" description="Knr4/Smi1-like" evidence="2">
    <location>
        <begin position="37"/>
        <end position="169"/>
    </location>
</feature>
<feature type="region of interest" description="Disordered" evidence="1">
    <location>
        <begin position="239"/>
        <end position="271"/>
    </location>
</feature>
<evidence type="ECO:0000313" key="4">
    <source>
        <dbReference type="Proteomes" id="UP000187209"/>
    </source>
</evidence>
<dbReference type="SUPFAM" id="SSF160631">
    <property type="entry name" value="SMI1/KNR4-like"/>
    <property type="match status" value="1"/>
</dbReference>
<dbReference type="SMART" id="SM00860">
    <property type="entry name" value="SMI1_KNR4"/>
    <property type="match status" value="1"/>
</dbReference>
<gene>
    <name evidence="3" type="ORF">SteCoe_31592</name>
</gene>
<dbReference type="Proteomes" id="UP000187209">
    <property type="component" value="Unassembled WGS sequence"/>
</dbReference>
<dbReference type="OrthoDB" id="10249691at2759"/>
<dbReference type="InterPro" id="IPR018958">
    <property type="entry name" value="Knr4/Smi1-like_dom"/>
</dbReference>
<protein>
    <recommendedName>
        <fullName evidence="2">Knr4/Smi1-like domain-containing protein</fullName>
    </recommendedName>
</protein>
<proteinExistence type="predicted"/>
<comment type="caution">
    <text evidence="3">The sequence shown here is derived from an EMBL/GenBank/DDBJ whole genome shotgun (WGS) entry which is preliminary data.</text>
</comment>
<dbReference type="InterPro" id="IPR039231">
    <property type="entry name" value="TPGS2"/>
</dbReference>